<sequence length="215" mass="23034">MAVQHAHPDSDTAADPRPRRRDAARNHQLVVDAAREVLSEFGTDASMELIASRAGVGVGTVYRRFPNKEALIDELVRLILVELVTTAGQELAKDDGSGLETYLRVLGRSLSDHRGYADKLVGRTKAACAAHLRVLTAELLAQAQQHGRVRADITLGDVLATVYALRGIITTTGDVAPGAWERHLDIQLAGFRAPDAPSHRPSLTPAQLARISGGG</sequence>
<evidence type="ECO:0000313" key="2">
    <source>
        <dbReference type="Proteomes" id="UP001592582"/>
    </source>
</evidence>
<proteinExistence type="predicted"/>
<reference evidence="1 2" key="1">
    <citation type="submission" date="2024-09" db="EMBL/GenBank/DDBJ databases">
        <authorList>
            <person name="Lee S.D."/>
        </authorList>
    </citation>
    <scope>NUCLEOTIDE SEQUENCE [LARGE SCALE GENOMIC DNA]</scope>
    <source>
        <strain evidence="1 2">N1-1</strain>
    </source>
</reference>
<keyword evidence="2" id="KW-1185">Reference proteome</keyword>
<protein>
    <submittedName>
        <fullName evidence="1">TetR/AcrR family transcriptional regulator</fullName>
    </submittedName>
</protein>
<dbReference type="InterPro" id="IPR036271">
    <property type="entry name" value="Tet_transcr_reg_TetR-rel_C_sf"/>
</dbReference>
<dbReference type="SUPFAM" id="SSF48498">
    <property type="entry name" value="Tetracyclin repressor-like, C-terminal domain"/>
    <property type="match status" value="1"/>
</dbReference>
<dbReference type="SUPFAM" id="SSF46689">
    <property type="entry name" value="Homeodomain-like"/>
    <property type="match status" value="1"/>
</dbReference>
<dbReference type="Pfam" id="PF21597">
    <property type="entry name" value="TetR_C_43"/>
    <property type="match status" value="1"/>
</dbReference>
<evidence type="ECO:0000313" key="1">
    <source>
        <dbReference type="EMBL" id="MFC1411358.1"/>
    </source>
</evidence>
<dbReference type="Proteomes" id="UP001592582">
    <property type="component" value="Unassembled WGS sequence"/>
</dbReference>
<accession>A0ABV6VCH6</accession>
<name>A0ABV6VCH6_9ACTN</name>
<dbReference type="InterPro" id="IPR009057">
    <property type="entry name" value="Homeodomain-like_sf"/>
</dbReference>
<dbReference type="InterPro" id="IPR001647">
    <property type="entry name" value="HTH_TetR"/>
</dbReference>
<organism evidence="1 2">
    <name type="scientific">Streptacidiphilus alkalitolerans</name>
    <dbReference type="NCBI Taxonomy" id="3342712"/>
    <lineage>
        <taxon>Bacteria</taxon>
        <taxon>Bacillati</taxon>
        <taxon>Actinomycetota</taxon>
        <taxon>Actinomycetes</taxon>
        <taxon>Kitasatosporales</taxon>
        <taxon>Streptomycetaceae</taxon>
        <taxon>Streptacidiphilus</taxon>
    </lineage>
</organism>
<dbReference type="PROSITE" id="PS50977">
    <property type="entry name" value="HTH_TETR_2"/>
    <property type="match status" value="1"/>
</dbReference>
<dbReference type="InterPro" id="IPR049445">
    <property type="entry name" value="TetR_SbtR-like_C"/>
</dbReference>
<dbReference type="InterPro" id="IPR050109">
    <property type="entry name" value="HTH-type_TetR-like_transc_reg"/>
</dbReference>
<dbReference type="Gene3D" id="1.10.357.10">
    <property type="entry name" value="Tetracycline Repressor, domain 2"/>
    <property type="match status" value="1"/>
</dbReference>
<dbReference type="Pfam" id="PF00440">
    <property type="entry name" value="TetR_N"/>
    <property type="match status" value="1"/>
</dbReference>
<gene>
    <name evidence="1" type="ORF">ACEZDG_19005</name>
</gene>
<dbReference type="PANTHER" id="PTHR30055">
    <property type="entry name" value="HTH-TYPE TRANSCRIPTIONAL REGULATOR RUTR"/>
    <property type="match status" value="1"/>
</dbReference>
<dbReference type="PANTHER" id="PTHR30055:SF234">
    <property type="entry name" value="HTH-TYPE TRANSCRIPTIONAL REGULATOR BETI"/>
    <property type="match status" value="1"/>
</dbReference>
<comment type="caution">
    <text evidence="1">The sequence shown here is derived from an EMBL/GenBank/DDBJ whole genome shotgun (WGS) entry which is preliminary data.</text>
</comment>
<dbReference type="PRINTS" id="PR00455">
    <property type="entry name" value="HTHTETR"/>
</dbReference>
<dbReference type="EMBL" id="JBHEZX010000007">
    <property type="protein sequence ID" value="MFC1411358.1"/>
    <property type="molecule type" value="Genomic_DNA"/>
</dbReference>